<gene>
    <name evidence="1" type="ORF">G4Z02_01630</name>
</gene>
<reference evidence="1 2" key="1">
    <citation type="submission" date="2020-02" db="EMBL/GenBank/DDBJ databases">
        <authorList>
            <person name="Zheng R.K."/>
            <person name="Sun C.M."/>
        </authorList>
    </citation>
    <scope>NUCLEOTIDE SEQUENCE [LARGE SCALE GENOMIC DNA]</scope>
    <source>
        <strain evidence="2">zrk13</strain>
    </source>
</reference>
<evidence type="ECO:0000313" key="2">
    <source>
        <dbReference type="Proteomes" id="UP000514720"/>
    </source>
</evidence>
<dbReference type="EMBL" id="CP048914">
    <property type="protein sequence ID" value="QMS84499.1"/>
    <property type="molecule type" value="Genomic_DNA"/>
</dbReference>
<evidence type="ECO:0000313" key="1">
    <source>
        <dbReference type="EMBL" id="QMS84499.1"/>
    </source>
</evidence>
<dbReference type="KEGG" id="xcl:G4Z02_01630"/>
<protein>
    <submittedName>
        <fullName evidence="1">Uncharacterized protein</fullName>
    </submittedName>
</protein>
<sequence length="204" mass="23606">MNMKHMRILEQRFLSLYPKGFDSPEMKEAGKKHKVDKMEQMAKEVLSKESLNQVGAINGIVKLITRSSLVSLFEKTRFRNLINEADDLFKQDIVDAVYTMIHENQAQGFDRLVSLLAPYKMAKWPILSVLLFYLDGEYEVLVKPTTVKKVLSYLECTDITYSPKASFAFYQKYRDMINIVKAQCDPRLSRNNGAFQAVFMLLLE</sequence>
<dbReference type="RefSeq" id="WP_258878112.1">
    <property type="nucleotide sequence ID" value="NZ_CP048914.1"/>
</dbReference>
<dbReference type="AlphaFoldDB" id="A0A7L7KPY7"/>
<name>A0A7L7KPY7_9MOLU</name>
<proteinExistence type="predicted"/>
<accession>A0A7L7KPY7</accession>
<organism evidence="1 2">
    <name type="scientific">Candidatus Xianfuyuplasma coldseepsis</name>
    <dbReference type="NCBI Taxonomy" id="2782163"/>
    <lineage>
        <taxon>Bacteria</taxon>
        <taxon>Bacillati</taxon>
        <taxon>Mycoplasmatota</taxon>
        <taxon>Mollicutes</taxon>
        <taxon>Candidatus Izemoplasmatales</taxon>
        <taxon>Candidatus Izemoplasmataceae</taxon>
        <taxon>Candidatus Xianfuyuplasma</taxon>
    </lineage>
</organism>
<keyword evidence="2" id="KW-1185">Reference proteome</keyword>
<dbReference type="Proteomes" id="UP000514720">
    <property type="component" value="Chromosome"/>
</dbReference>